<sequence>MAIISASRRTDIPAFFADWFMNRIREGYFHRVNPFNAKQVKAVSLAPDDVDAIVFWTKNPQPLLPHLDELDKRGYRYYFQFTLNPYGEIFEPHVPPLAERIAVFRELSRRIGPRRVIWRYDPIIVSDATPLEYHREMIAGTAAALQGHATRMVFSFLDFYGKVAGRIKELEKTKGIRVIDITDESRREEMLRLAAGIKQIGDHYGLEVLSCAEQFDLAQLGIQHGSCIDGRLISSLFGIRKDFPKDKNQRGECLCVESIDMGMYNTCSFQCTYCYANLSPKNIAANLAKCSTASPSMIASPYGPTAGSECKKSKLEGCQLELTL</sequence>
<accession>A0ABX7Q4Z8</accession>
<evidence type="ECO:0000313" key="1">
    <source>
        <dbReference type="EMBL" id="QSV46528.1"/>
    </source>
</evidence>
<protein>
    <submittedName>
        <fullName evidence="1">DUF1848 domain-containing protein</fullName>
    </submittedName>
</protein>
<dbReference type="EMBL" id="CP071382">
    <property type="protein sequence ID" value="QSV46528.1"/>
    <property type="molecule type" value="Genomic_DNA"/>
</dbReference>
<proteinExistence type="predicted"/>
<dbReference type="RefSeq" id="WP_207164307.1">
    <property type="nucleotide sequence ID" value="NZ_CP071382.1"/>
</dbReference>
<keyword evidence="2" id="KW-1185">Reference proteome</keyword>
<name>A0ABX7Q4Z8_9BACT</name>
<dbReference type="InterPro" id="IPR014998">
    <property type="entry name" value="DUF1848"/>
</dbReference>
<organism evidence="1 2">
    <name type="scientific">Geobacter benzoatilyticus</name>
    <dbReference type="NCBI Taxonomy" id="2815309"/>
    <lineage>
        <taxon>Bacteria</taxon>
        <taxon>Pseudomonadati</taxon>
        <taxon>Thermodesulfobacteriota</taxon>
        <taxon>Desulfuromonadia</taxon>
        <taxon>Geobacterales</taxon>
        <taxon>Geobacteraceae</taxon>
        <taxon>Geobacter</taxon>
    </lineage>
</organism>
<dbReference type="Proteomes" id="UP000663651">
    <property type="component" value="Chromosome"/>
</dbReference>
<evidence type="ECO:0000313" key="2">
    <source>
        <dbReference type="Proteomes" id="UP000663651"/>
    </source>
</evidence>
<dbReference type="Pfam" id="PF08902">
    <property type="entry name" value="DUF1848"/>
    <property type="match status" value="1"/>
</dbReference>
<reference evidence="1 2" key="1">
    <citation type="submission" date="2021-03" db="EMBL/GenBank/DDBJ databases">
        <title>Geobacter metallireducens gen. nov. sp. nov., a microorganism capable of coupling the complete oxidation of organic compounds to the reduction of iron and other metals.</title>
        <authorList>
            <person name="Li Y."/>
        </authorList>
    </citation>
    <scope>NUCLEOTIDE SEQUENCE [LARGE SCALE GENOMIC DNA]</scope>
    <source>
        <strain evidence="1 2">Jerry-YX</strain>
    </source>
</reference>
<gene>
    <name evidence="1" type="ORF">JZM60_04420</name>
</gene>